<dbReference type="InterPro" id="IPR011009">
    <property type="entry name" value="Kinase-like_dom_sf"/>
</dbReference>
<name>A0ABQ8Y323_9EUKA</name>
<reference evidence="11" key="1">
    <citation type="submission" date="2022-08" db="EMBL/GenBank/DDBJ databases">
        <title>Novel sulfate-reducing endosymbionts in the free-living metamonad Anaeramoeba.</title>
        <authorList>
            <person name="Jerlstrom-Hultqvist J."/>
            <person name="Cepicka I."/>
            <person name="Gallot-Lavallee L."/>
            <person name="Salas-Leiva D."/>
            <person name="Curtis B.A."/>
            <person name="Zahonova K."/>
            <person name="Pipaliya S."/>
            <person name="Dacks J."/>
            <person name="Roger A.J."/>
        </authorList>
    </citation>
    <scope>NUCLEOTIDE SEQUENCE</scope>
    <source>
        <strain evidence="11">Schooner1</strain>
    </source>
</reference>
<feature type="compositionally biased region" description="Polar residues" evidence="8">
    <location>
        <begin position="455"/>
        <end position="464"/>
    </location>
</feature>
<keyword evidence="1" id="KW-0723">Serine/threonine-protein kinase</keyword>
<sequence>MSREIIGPYILGKTLGKGSFAKVKLATHNKTKQKVAIKIIQKEDISNSKNLLEKVRREIAVQRLMKHPNVLRIYDVYETSEHLFIILEYVSGGELFDYIVEKGSVPREEARIFFQQIIFAIEYCHSFLIAHRDLKPENLLLDEHKNVKVGDFGMAKIMAKNSLLETSCGSPHYASPEVIRGISYDGRKSDVWSCGVILYALLCGYLPFDDPNYSRLLNKVKSGRCKFPNKLLKNEKELIKRMLTVNPENRITIKEIKQHPWFRKNYPKGFVPPSPPVDFDVDLSQPIDSKKIEKKVFQNLIELDWGTKEEIIKALNSNERNAIKVFYTMFNKQTKKIKNETVKKRRRRGSLPPNAKISGKTRRRFSFSKKHPNKNKNNNSNCKNNNILANSFTESNITPMDLLVIQEVIEKTESNQEIDFNEYSEVFSKLEIFSKNNNNNNKESLPSLFKKGLINDNNSSISSHQETKNEKEAENENKNENEEQNEEENDNIKNKQINKYIEGKNRKEIVKESIEIQDESKKEKIIKQKDEKNENENENDQDDNSNITIEEIEKSILKTNNKLHNNNNNNNSDLLNESDSISDIGIGSDSDDGISVKNGSKTEIIDNGNGKNDDNNTVGNSNDNNEEKTENIGTNNDNIINVKKDYSELQTQKNKTGKPKRRWSFSRLKNEKPARRRSMDETAMRRKPRKRSSSQGSRLTKINSSNLSKRSITPTTNRLKIQKKSWFGKYLEKKKQTKINKKLQKKLIQLQATISESLQSSQEYQIDVRDDKMVVLSDKSVFEIMAQLQNGLTILNIQWKYTNLITLIGKGFNLKVKIRIKPNSMQKEIERKNRIEELNSNKKKKKKSKSKKNSKFNNYKPDLEHEMQIKSFKKYVVHFIWKDVEFSVAVVPSKQCSKILKDFQKKIPISKEFQFLKRVSKHEKKGYLKILLCPKNEISNYETILEEYQLEITTDNVPDFQPKTLEQYERASEIWPINKNHFSNNQTMFNVLTVNEEKIAYEHAYKIIDLSLKAKKNGKIANGIIVVNSKNNKVVFEASDTRDRSSDGCSPLLHPTMQAISQIGSLLVNYENKNENKNENEKEKEIENENEKEIENENEKEKEIENENENEMNISSEQYLCYDLDFYLAREPCVMCSMALVHSRVRRVFYYLPQSENGGIGSCFRLNVDPKLNHHFQVFNVKSDYLWDQFSSYIEN</sequence>
<evidence type="ECO:0000313" key="11">
    <source>
        <dbReference type="EMBL" id="KAJ6239247.1"/>
    </source>
</evidence>
<keyword evidence="2" id="KW-0808">Transferase</keyword>
<keyword evidence="3 6" id="KW-0547">Nucleotide-binding</keyword>
<dbReference type="Gene3D" id="1.10.510.10">
    <property type="entry name" value="Transferase(Phosphotransferase) domain 1"/>
    <property type="match status" value="1"/>
</dbReference>
<dbReference type="SUPFAM" id="SSF56112">
    <property type="entry name" value="Protein kinase-like (PK-like)"/>
    <property type="match status" value="1"/>
</dbReference>
<feature type="region of interest" description="Disordered" evidence="8">
    <location>
        <begin position="1074"/>
        <end position="1102"/>
    </location>
</feature>
<dbReference type="PROSITE" id="PS00107">
    <property type="entry name" value="PROTEIN_KINASE_ATP"/>
    <property type="match status" value="1"/>
</dbReference>
<feature type="domain" description="Protein kinase" evidence="9">
    <location>
        <begin position="9"/>
        <end position="262"/>
    </location>
</feature>
<feature type="binding site" evidence="6">
    <location>
        <position position="38"/>
    </location>
    <ligand>
        <name>ATP</name>
        <dbReference type="ChEBI" id="CHEBI:30616"/>
    </ligand>
</feature>
<dbReference type="InterPro" id="IPR008271">
    <property type="entry name" value="Ser/Thr_kinase_AS"/>
</dbReference>
<dbReference type="InterPro" id="IPR016193">
    <property type="entry name" value="Cytidine_deaminase-like"/>
</dbReference>
<keyword evidence="5 6" id="KW-0067">ATP-binding</keyword>
<evidence type="ECO:0000256" key="1">
    <source>
        <dbReference type="ARBA" id="ARBA00022527"/>
    </source>
</evidence>
<organism evidence="11 12">
    <name type="scientific">Anaeramoeba flamelloides</name>
    <dbReference type="NCBI Taxonomy" id="1746091"/>
    <lineage>
        <taxon>Eukaryota</taxon>
        <taxon>Metamonada</taxon>
        <taxon>Anaeramoebidae</taxon>
        <taxon>Anaeramoeba</taxon>
    </lineage>
</organism>
<gene>
    <name evidence="11" type="ORF">M0813_25459</name>
</gene>
<dbReference type="EMBL" id="JAOAOG010000229">
    <property type="protein sequence ID" value="KAJ6239247.1"/>
    <property type="molecule type" value="Genomic_DNA"/>
</dbReference>
<evidence type="ECO:0000256" key="3">
    <source>
        <dbReference type="ARBA" id="ARBA00022741"/>
    </source>
</evidence>
<evidence type="ECO:0000313" key="12">
    <source>
        <dbReference type="Proteomes" id="UP001150062"/>
    </source>
</evidence>
<keyword evidence="7" id="KW-0175">Coiled coil</keyword>
<dbReference type="InterPro" id="IPR002125">
    <property type="entry name" value="CMP_dCMP_dom"/>
</dbReference>
<evidence type="ECO:0000259" key="9">
    <source>
        <dbReference type="PROSITE" id="PS50011"/>
    </source>
</evidence>
<feature type="compositionally biased region" description="Low complexity" evidence="8">
    <location>
        <begin position="606"/>
        <end position="623"/>
    </location>
</feature>
<feature type="compositionally biased region" description="Low complexity" evidence="8">
    <location>
        <begin position="375"/>
        <end position="384"/>
    </location>
</feature>
<dbReference type="PANTHER" id="PTHR24346:SF82">
    <property type="entry name" value="KP78A-RELATED"/>
    <property type="match status" value="1"/>
</dbReference>
<feature type="compositionally biased region" description="Basic residues" evidence="8">
    <location>
        <begin position="359"/>
        <end position="374"/>
    </location>
</feature>
<evidence type="ECO:0000256" key="6">
    <source>
        <dbReference type="PROSITE-ProRule" id="PRU10141"/>
    </source>
</evidence>
<feature type="compositionally biased region" description="Basic residues" evidence="8">
    <location>
        <begin position="655"/>
        <end position="664"/>
    </location>
</feature>
<dbReference type="InterPro" id="IPR017441">
    <property type="entry name" value="Protein_kinase_ATP_BS"/>
</dbReference>
<dbReference type="SMART" id="SM00220">
    <property type="entry name" value="S_TKc"/>
    <property type="match status" value="1"/>
</dbReference>
<feature type="domain" description="CMP/dCMP-type deaminase" evidence="10">
    <location>
        <begin position="1029"/>
        <end position="1179"/>
    </location>
</feature>
<evidence type="ECO:0000256" key="5">
    <source>
        <dbReference type="ARBA" id="ARBA00022840"/>
    </source>
</evidence>
<dbReference type="InterPro" id="IPR000719">
    <property type="entry name" value="Prot_kinase_dom"/>
</dbReference>
<evidence type="ECO:0000256" key="4">
    <source>
        <dbReference type="ARBA" id="ARBA00022777"/>
    </source>
</evidence>
<accession>A0ABQ8Y323</accession>
<proteinExistence type="predicted"/>
<feature type="compositionally biased region" description="Basic and acidic residues" evidence="8">
    <location>
        <begin position="668"/>
        <end position="684"/>
    </location>
</feature>
<feature type="region of interest" description="Disordered" evidence="8">
    <location>
        <begin position="586"/>
        <end position="715"/>
    </location>
</feature>
<dbReference type="Proteomes" id="UP001150062">
    <property type="component" value="Unassembled WGS sequence"/>
</dbReference>
<feature type="region of interest" description="Disordered" evidence="8">
    <location>
        <begin position="338"/>
        <end position="384"/>
    </location>
</feature>
<feature type="region of interest" description="Disordered" evidence="8">
    <location>
        <begin position="450"/>
        <end position="494"/>
    </location>
</feature>
<dbReference type="PROSITE" id="PS51747">
    <property type="entry name" value="CYT_DCMP_DEAMINASES_2"/>
    <property type="match status" value="1"/>
</dbReference>
<feature type="compositionally biased region" description="Polar residues" evidence="8">
    <location>
        <begin position="693"/>
        <end position="715"/>
    </location>
</feature>
<feature type="region of interest" description="Disordered" evidence="8">
    <location>
        <begin position="837"/>
        <end position="858"/>
    </location>
</feature>
<feature type="compositionally biased region" description="Basic residues" evidence="8">
    <location>
        <begin position="841"/>
        <end position="854"/>
    </location>
</feature>
<dbReference type="PANTHER" id="PTHR24346">
    <property type="entry name" value="MAP/MICROTUBULE AFFINITY-REGULATING KINASE"/>
    <property type="match status" value="1"/>
</dbReference>
<dbReference type="PROSITE" id="PS50011">
    <property type="entry name" value="PROTEIN_KINASE_DOM"/>
    <property type="match status" value="1"/>
</dbReference>
<keyword evidence="4 11" id="KW-0418">Kinase</keyword>
<comment type="caution">
    <text evidence="11">The sequence shown here is derived from an EMBL/GenBank/DDBJ whole genome shotgun (WGS) entry which is preliminary data.</text>
</comment>
<dbReference type="Gene3D" id="3.40.140.10">
    <property type="entry name" value="Cytidine Deaminase, domain 2"/>
    <property type="match status" value="1"/>
</dbReference>
<feature type="region of interest" description="Disordered" evidence="8">
    <location>
        <begin position="519"/>
        <end position="547"/>
    </location>
</feature>
<dbReference type="Pfam" id="PF00069">
    <property type="entry name" value="Pkinase"/>
    <property type="match status" value="1"/>
</dbReference>
<dbReference type="PROSITE" id="PS00108">
    <property type="entry name" value="PROTEIN_KINASE_ST"/>
    <property type="match status" value="1"/>
</dbReference>
<feature type="coiled-coil region" evidence="7">
    <location>
        <begin position="733"/>
        <end position="760"/>
    </location>
</feature>
<feature type="compositionally biased region" description="Basic and acidic residues" evidence="8">
    <location>
        <begin position="465"/>
        <end position="481"/>
    </location>
</feature>
<evidence type="ECO:0000256" key="8">
    <source>
        <dbReference type="SAM" id="MobiDB-lite"/>
    </source>
</evidence>
<dbReference type="CDD" id="cd14081">
    <property type="entry name" value="STKc_BRSK1_2"/>
    <property type="match status" value="1"/>
</dbReference>
<protein>
    <submittedName>
        <fullName evidence="11">Protein kinase</fullName>
    </submittedName>
</protein>
<feature type="compositionally biased region" description="Basic and acidic residues" evidence="8">
    <location>
        <begin position="519"/>
        <end position="535"/>
    </location>
</feature>
<evidence type="ECO:0000259" key="10">
    <source>
        <dbReference type="PROSITE" id="PS51747"/>
    </source>
</evidence>
<evidence type="ECO:0000256" key="7">
    <source>
        <dbReference type="SAM" id="Coils"/>
    </source>
</evidence>
<dbReference type="GO" id="GO:0016301">
    <property type="term" value="F:kinase activity"/>
    <property type="evidence" value="ECO:0007669"/>
    <property type="project" value="UniProtKB-KW"/>
</dbReference>
<evidence type="ECO:0000256" key="2">
    <source>
        <dbReference type="ARBA" id="ARBA00022679"/>
    </source>
</evidence>
<dbReference type="SUPFAM" id="SSF53927">
    <property type="entry name" value="Cytidine deaminase-like"/>
    <property type="match status" value="1"/>
</dbReference>
<keyword evidence="12" id="KW-1185">Reference proteome</keyword>